<proteinExistence type="predicted"/>
<name>A0A0D3GLA7_9ORYZ</name>
<dbReference type="Proteomes" id="UP000026960">
    <property type="component" value="Chromosome 7"/>
</dbReference>
<dbReference type="AlphaFoldDB" id="A0A0D3GLA7"/>
<evidence type="ECO:0000313" key="1">
    <source>
        <dbReference type="EnsemblPlants" id="OBART07G00300.1"/>
    </source>
</evidence>
<keyword evidence="2" id="KW-1185">Reference proteome</keyword>
<accession>A0A0D3GLA7</accession>
<dbReference type="EnsemblPlants" id="OBART07G00300.1">
    <property type="protein sequence ID" value="OBART07G00300.1"/>
    <property type="gene ID" value="OBART07G00300"/>
</dbReference>
<protein>
    <submittedName>
        <fullName evidence="1">Uncharacterized protein</fullName>
    </submittedName>
</protein>
<dbReference type="PROSITE" id="PS51257">
    <property type="entry name" value="PROKAR_LIPOPROTEIN"/>
    <property type="match status" value="1"/>
</dbReference>
<reference evidence="1" key="2">
    <citation type="submission" date="2015-03" db="UniProtKB">
        <authorList>
            <consortium name="EnsemblPlants"/>
        </authorList>
    </citation>
    <scope>IDENTIFICATION</scope>
</reference>
<reference evidence="1" key="1">
    <citation type="journal article" date="2009" name="Rice">
        <title>De Novo Next Generation Sequencing of Plant Genomes.</title>
        <authorList>
            <person name="Rounsley S."/>
            <person name="Marri P.R."/>
            <person name="Yu Y."/>
            <person name="He R."/>
            <person name="Sisneros N."/>
            <person name="Goicoechea J.L."/>
            <person name="Lee S.J."/>
            <person name="Angelova A."/>
            <person name="Kudrna D."/>
            <person name="Luo M."/>
            <person name="Affourtit J."/>
            <person name="Desany B."/>
            <person name="Knight J."/>
            <person name="Niazi F."/>
            <person name="Egholm M."/>
            <person name="Wing R.A."/>
        </authorList>
    </citation>
    <scope>NUCLEOTIDE SEQUENCE [LARGE SCALE GENOMIC DNA]</scope>
    <source>
        <strain evidence="1">cv. IRGC 105608</strain>
    </source>
</reference>
<organism evidence="1">
    <name type="scientific">Oryza barthii</name>
    <dbReference type="NCBI Taxonomy" id="65489"/>
    <lineage>
        <taxon>Eukaryota</taxon>
        <taxon>Viridiplantae</taxon>
        <taxon>Streptophyta</taxon>
        <taxon>Embryophyta</taxon>
        <taxon>Tracheophyta</taxon>
        <taxon>Spermatophyta</taxon>
        <taxon>Magnoliopsida</taxon>
        <taxon>Liliopsida</taxon>
        <taxon>Poales</taxon>
        <taxon>Poaceae</taxon>
        <taxon>BOP clade</taxon>
        <taxon>Oryzoideae</taxon>
        <taxon>Oryzeae</taxon>
        <taxon>Oryzinae</taxon>
        <taxon>Oryza</taxon>
    </lineage>
</organism>
<dbReference type="PaxDb" id="65489-OBART07G00300.1"/>
<evidence type="ECO:0000313" key="2">
    <source>
        <dbReference type="Proteomes" id="UP000026960"/>
    </source>
</evidence>
<sequence length="179" mass="20122">MARRARFRVQWGGSVTPTTVSCGGAARITQSSRANCVVYCGGRGNNEAPTVRGVGCQEQHFDLSRVNERRGREGCRCSSGWGTATSVAERVPEQRVPGEGGGWKRGTVSWPERRQHELTFGWLSLEGERRGKWTKWIRRSEERLVVQGFEKWSCKGGDRPGLSGGRSWWREKRELVELG</sequence>
<dbReference type="HOGENOM" id="CLU_1505689_0_0_1"/>
<dbReference type="Gramene" id="OBART07G00300.1">
    <property type="protein sequence ID" value="OBART07G00300.1"/>
    <property type="gene ID" value="OBART07G00300"/>
</dbReference>